<gene>
    <name evidence="3" type="ORF">BD833_12428</name>
</gene>
<dbReference type="PANTHER" id="PTHR43008:SF4">
    <property type="entry name" value="CHAIN DEHYDROGENASE, PUTATIVE (AFU_ORTHOLOGUE AFUA_4G08710)-RELATED"/>
    <property type="match status" value="1"/>
</dbReference>
<dbReference type="InterPro" id="IPR002347">
    <property type="entry name" value="SDR_fam"/>
</dbReference>
<sequence length="257" mass="27137">MDGSLKGRVALVTGGASGLGRATALALAEAGAHVAIADIDAAGSEETLSRVSAAGGSAEVVGLDVTDDENRRSVVAGLFDRHGDAFDILVNVAGIDRPGYITDIDLADYRQVQAVNCEGPVFLTSEFMKRVQHLPAERTADVVHVVSLSAITSGSGAIAYNGSKAGFLNATKCIQRELREKAVTQPDGSERPFPCRVQSVIPAAMDTPMMEQWGIPGHLMMPPSAVAEAIRTLLLLHPAAFIPEMQIVPRLEPNFPR</sequence>
<keyword evidence="2" id="KW-0560">Oxidoreductase</keyword>
<evidence type="ECO:0000313" key="4">
    <source>
        <dbReference type="Proteomes" id="UP000322499"/>
    </source>
</evidence>
<dbReference type="GO" id="GO:0050664">
    <property type="term" value="F:oxidoreductase activity, acting on NAD(P)H, oxygen as acceptor"/>
    <property type="evidence" value="ECO:0007669"/>
    <property type="project" value="TreeGrafter"/>
</dbReference>
<dbReference type="Gene3D" id="3.40.50.720">
    <property type="entry name" value="NAD(P)-binding Rossmann-like Domain"/>
    <property type="match status" value="1"/>
</dbReference>
<dbReference type="SUPFAM" id="SSF51735">
    <property type="entry name" value="NAD(P)-binding Rossmann-fold domains"/>
    <property type="match status" value="1"/>
</dbReference>
<dbReference type="CDD" id="cd05233">
    <property type="entry name" value="SDR_c"/>
    <property type="match status" value="1"/>
</dbReference>
<dbReference type="EMBL" id="VNHW01000024">
    <property type="protein sequence ID" value="TYP81273.1"/>
    <property type="molecule type" value="Genomic_DNA"/>
</dbReference>
<reference evidence="3 4" key="1">
    <citation type="submission" date="2019-07" db="EMBL/GenBank/DDBJ databases">
        <title>Genomic Encyclopedia of Archaeal and Bacterial Type Strains, Phase II (KMG-II): from individual species to whole genera.</title>
        <authorList>
            <person name="Goeker M."/>
        </authorList>
    </citation>
    <scope>NUCLEOTIDE SEQUENCE [LARGE SCALE GENOMIC DNA]</scope>
    <source>
        <strain evidence="3 4">DSM 46842</strain>
    </source>
</reference>
<name>A0A5S5CL18_9ACTN</name>
<organism evidence="3 4">
    <name type="scientific">Blastococcus xanthinilyticus</name>
    <dbReference type="NCBI Taxonomy" id="1564164"/>
    <lineage>
        <taxon>Bacteria</taxon>
        <taxon>Bacillati</taxon>
        <taxon>Actinomycetota</taxon>
        <taxon>Actinomycetes</taxon>
        <taxon>Geodermatophilales</taxon>
        <taxon>Geodermatophilaceae</taxon>
        <taxon>Blastococcus</taxon>
    </lineage>
</organism>
<comment type="caution">
    <text evidence="3">The sequence shown here is derived from an EMBL/GenBank/DDBJ whole genome shotgun (WGS) entry which is preliminary data.</text>
</comment>
<evidence type="ECO:0000256" key="2">
    <source>
        <dbReference type="ARBA" id="ARBA00023002"/>
    </source>
</evidence>
<proteinExistence type="inferred from homology"/>
<dbReference type="AlphaFoldDB" id="A0A5S5CL18"/>
<dbReference type="Pfam" id="PF00106">
    <property type="entry name" value="adh_short"/>
    <property type="match status" value="1"/>
</dbReference>
<accession>A0A5S5CL18</accession>
<dbReference type="PRINTS" id="PR00081">
    <property type="entry name" value="GDHRDH"/>
</dbReference>
<dbReference type="Proteomes" id="UP000322499">
    <property type="component" value="Unassembled WGS sequence"/>
</dbReference>
<dbReference type="PANTHER" id="PTHR43008">
    <property type="entry name" value="BENZIL REDUCTASE"/>
    <property type="match status" value="1"/>
</dbReference>
<comment type="similarity">
    <text evidence="1">Belongs to the short-chain dehydrogenases/reductases (SDR) family.</text>
</comment>
<dbReference type="InterPro" id="IPR036291">
    <property type="entry name" value="NAD(P)-bd_dom_sf"/>
</dbReference>
<dbReference type="RefSeq" id="WP_166535262.1">
    <property type="nucleotide sequence ID" value="NZ_VNHW01000024.1"/>
</dbReference>
<evidence type="ECO:0000256" key="1">
    <source>
        <dbReference type="ARBA" id="ARBA00006484"/>
    </source>
</evidence>
<keyword evidence="4" id="KW-1185">Reference proteome</keyword>
<evidence type="ECO:0000313" key="3">
    <source>
        <dbReference type="EMBL" id="TYP81273.1"/>
    </source>
</evidence>
<protein>
    <submittedName>
        <fullName evidence="3">NAD(P)-dependent dehydrogenase (Short-subunit alcohol dehydrogenase family)</fullName>
    </submittedName>
</protein>